<sequence>MTRRYESGGSAVGDSNHGTPWVPILLRSATAAAFGILTVFWQSPGVGVLSVAGGLYLLLTAVSVWRMAVLAGTDGEQRIRSLQLLEAAAYALAGIAVLALRSVEGFLVAAGLALVVGGAVELYLWTTSRKTFLPARDWLITGVVSLGTAVILLAVQLMDLGAHAMLGVTGGSAIIIAVMLATSGLGARWDARSQGSQSRPSPAVRQKP</sequence>
<evidence type="ECO:0000313" key="3">
    <source>
        <dbReference type="Proteomes" id="UP001139264"/>
    </source>
</evidence>
<evidence type="ECO:0000256" key="1">
    <source>
        <dbReference type="SAM" id="Phobius"/>
    </source>
</evidence>
<feature type="transmembrane region" description="Helical" evidence="1">
    <location>
        <begin position="21"/>
        <end position="41"/>
    </location>
</feature>
<dbReference type="AlphaFoldDB" id="A0A9X1S4Y4"/>
<dbReference type="Proteomes" id="UP001139264">
    <property type="component" value="Unassembled WGS sequence"/>
</dbReference>
<keyword evidence="1" id="KW-0812">Transmembrane</keyword>
<dbReference type="RefSeq" id="WP_227907286.1">
    <property type="nucleotide sequence ID" value="NZ_CP095461.1"/>
</dbReference>
<dbReference type="EMBL" id="JAJFZP010000005">
    <property type="protein sequence ID" value="MCC3268795.1"/>
    <property type="molecule type" value="Genomic_DNA"/>
</dbReference>
<reference evidence="2" key="1">
    <citation type="submission" date="2021-10" db="EMBL/GenBank/DDBJ databases">
        <title>Novel species in genus Arthrobacter.</title>
        <authorList>
            <person name="Liu Y."/>
        </authorList>
    </citation>
    <scope>NUCLEOTIDE SEQUENCE</scope>
    <source>
        <strain evidence="2">Zg-Y809</strain>
    </source>
</reference>
<comment type="caution">
    <text evidence="2">The sequence shown here is derived from an EMBL/GenBank/DDBJ whole genome shotgun (WGS) entry which is preliminary data.</text>
</comment>
<accession>A0A9X1S4Y4</accession>
<organism evidence="2 3">
    <name type="scientific">Arthrobacter gengyunqii</name>
    <dbReference type="NCBI Taxonomy" id="2886940"/>
    <lineage>
        <taxon>Bacteria</taxon>
        <taxon>Bacillati</taxon>
        <taxon>Actinomycetota</taxon>
        <taxon>Actinomycetes</taxon>
        <taxon>Micrococcales</taxon>
        <taxon>Micrococcaceae</taxon>
        <taxon>Arthrobacter</taxon>
    </lineage>
</organism>
<evidence type="ECO:0008006" key="4">
    <source>
        <dbReference type="Google" id="ProtNLM"/>
    </source>
</evidence>
<name>A0A9X1S4Y4_9MICC</name>
<gene>
    <name evidence="2" type="ORF">LJ751_05390</name>
</gene>
<feature type="transmembrane region" description="Helical" evidence="1">
    <location>
        <begin position="138"/>
        <end position="158"/>
    </location>
</feature>
<proteinExistence type="predicted"/>
<feature type="transmembrane region" description="Helical" evidence="1">
    <location>
        <begin position="106"/>
        <end position="126"/>
    </location>
</feature>
<feature type="transmembrane region" description="Helical" evidence="1">
    <location>
        <begin position="164"/>
        <end position="187"/>
    </location>
</feature>
<protein>
    <recommendedName>
        <fullName evidence="4">DUF308 domain-containing protein</fullName>
    </recommendedName>
</protein>
<keyword evidence="1" id="KW-1133">Transmembrane helix</keyword>
<feature type="transmembrane region" description="Helical" evidence="1">
    <location>
        <begin position="47"/>
        <end position="69"/>
    </location>
</feature>
<keyword evidence="1" id="KW-0472">Membrane</keyword>
<feature type="transmembrane region" description="Helical" evidence="1">
    <location>
        <begin position="81"/>
        <end position="100"/>
    </location>
</feature>
<evidence type="ECO:0000313" key="2">
    <source>
        <dbReference type="EMBL" id="MCC3268795.1"/>
    </source>
</evidence>